<dbReference type="InterPro" id="IPR013083">
    <property type="entry name" value="Znf_RING/FYVE/PHD"/>
</dbReference>
<evidence type="ECO:0000256" key="3">
    <source>
        <dbReference type="ARBA" id="ARBA00022679"/>
    </source>
</evidence>
<protein>
    <recommendedName>
        <fullName evidence="2">RBR-type E3 ubiquitin transferase</fullName>
        <ecNumber evidence="2">2.3.2.31</ecNumber>
    </recommendedName>
</protein>
<dbReference type="PANTHER" id="PTHR11685">
    <property type="entry name" value="RBR FAMILY RING FINGER AND IBR DOMAIN-CONTAINING"/>
    <property type="match status" value="1"/>
</dbReference>
<dbReference type="InterPro" id="IPR031127">
    <property type="entry name" value="E3_UB_ligase_RBR"/>
</dbReference>
<feature type="domain" description="RING-type" evidence="12">
    <location>
        <begin position="147"/>
        <end position="194"/>
    </location>
</feature>
<dbReference type="SMART" id="SM00647">
    <property type="entry name" value="IBR"/>
    <property type="match status" value="2"/>
</dbReference>
<evidence type="ECO:0000256" key="11">
    <source>
        <dbReference type="SAM" id="Phobius"/>
    </source>
</evidence>
<dbReference type="InterPro" id="IPR001841">
    <property type="entry name" value="Znf_RING"/>
</dbReference>
<dbReference type="InterPro" id="IPR018957">
    <property type="entry name" value="Znf_C3HC4_RING-type"/>
</dbReference>
<dbReference type="Pfam" id="PF00097">
    <property type="entry name" value="zf-C3HC4"/>
    <property type="match status" value="1"/>
</dbReference>
<dbReference type="InterPro" id="IPR002867">
    <property type="entry name" value="IBR_dom"/>
</dbReference>
<evidence type="ECO:0000256" key="8">
    <source>
        <dbReference type="ARBA" id="ARBA00022833"/>
    </source>
</evidence>
<proteinExistence type="predicted"/>
<keyword evidence="11" id="KW-0472">Membrane</keyword>
<dbReference type="Proteomes" id="UP001367676">
    <property type="component" value="Unassembled WGS sequence"/>
</dbReference>
<dbReference type="SUPFAM" id="SSF57850">
    <property type="entry name" value="RING/U-box"/>
    <property type="match status" value="3"/>
</dbReference>
<evidence type="ECO:0000313" key="15">
    <source>
        <dbReference type="Proteomes" id="UP001367676"/>
    </source>
</evidence>
<accession>A0AAN9TSF8</accession>
<dbReference type="GO" id="GO:0016567">
    <property type="term" value="P:protein ubiquitination"/>
    <property type="evidence" value="ECO:0007669"/>
    <property type="project" value="InterPro"/>
</dbReference>
<dbReference type="Pfam" id="PF01485">
    <property type="entry name" value="IBR"/>
    <property type="match status" value="1"/>
</dbReference>
<evidence type="ECO:0000256" key="9">
    <source>
        <dbReference type="PROSITE-ProRule" id="PRU00175"/>
    </source>
</evidence>
<dbReference type="CDD" id="cd20338">
    <property type="entry name" value="BRcat_RBR_RNF19"/>
    <property type="match status" value="1"/>
</dbReference>
<evidence type="ECO:0000256" key="1">
    <source>
        <dbReference type="ARBA" id="ARBA00001798"/>
    </source>
</evidence>
<evidence type="ECO:0000256" key="10">
    <source>
        <dbReference type="SAM" id="MobiDB-lite"/>
    </source>
</evidence>
<dbReference type="EMBL" id="JBBCAQ010000006">
    <property type="protein sequence ID" value="KAK7603057.1"/>
    <property type="molecule type" value="Genomic_DNA"/>
</dbReference>
<feature type="domain" description="RING-type" evidence="13">
    <location>
        <begin position="143"/>
        <end position="358"/>
    </location>
</feature>
<dbReference type="FunFam" id="1.20.120.1750:FF:000017">
    <property type="entry name" value="RBR-type E3 ubiquitin transferase"/>
    <property type="match status" value="1"/>
</dbReference>
<dbReference type="FunFam" id="2.20.25.20:FF:000004">
    <property type="entry name" value="RBR-type E3 ubiquitin transferase"/>
    <property type="match status" value="1"/>
</dbReference>
<dbReference type="Gene3D" id="2.20.25.20">
    <property type="match status" value="1"/>
</dbReference>
<reference evidence="14 15" key="1">
    <citation type="submission" date="2024-03" db="EMBL/GenBank/DDBJ databases">
        <title>Adaptation during the transition from Ophiocordyceps entomopathogen to insect associate is accompanied by gene loss and intensified selection.</title>
        <authorList>
            <person name="Ward C.M."/>
            <person name="Onetto C.A."/>
            <person name="Borneman A.R."/>
        </authorList>
    </citation>
    <scope>NUCLEOTIDE SEQUENCE [LARGE SCALE GENOMIC DNA]</scope>
    <source>
        <strain evidence="14">AWRI1</strain>
        <tissue evidence="14">Single Adult Female</tissue>
    </source>
</reference>
<comment type="caution">
    <text evidence="14">The sequence shown here is derived from an EMBL/GenBank/DDBJ whole genome shotgun (WGS) entry which is preliminary data.</text>
</comment>
<keyword evidence="7" id="KW-0833">Ubl conjugation pathway</keyword>
<keyword evidence="11" id="KW-1133">Transmembrane helix</keyword>
<feature type="transmembrane region" description="Helical" evidence="11">
    <location>
        <begin position="368"/>
        <end position="400"/>
    </location>
</feature>
<evidence type="ECO:0000256" key="6">
    <source>
        <dbReference type="ARBA" id="ARBA00022771"/>
    </source>
</evidence>
<dbReference type="Gene3D" id="3.30.40.10">
    <property type="entry name" value="Zinc/RING finger domain, C3HC4 (zinc finger)"/>
    <property type="match status" value="1"/>
</dbReference>
<dbReference type="PROSITE" id="PS51873">
    <property type="entry name" value="TRIAD"/>
    <property type="match status" value="1"/>
</dbReference>
<dbReference type="AlphaFoldDB" id="A0AAN9TSF8"/>
<keyword evidence="6 9" id="KW-0863">Zinc-finger</keyword>
<keyword evidence="5" id="KW-0677">Repeat</keyword>
<evidence type="ECO:0000256" key="4">
    <source>
        <dbReference type="ARBA" id="ARBA00022723"/>
    </source>
</evidence>
<keyword evidence="8" id="KW-0862">Zinc</keyword>
<evidence type="ECO:0000313" key="14">
    <source>
        <dbReference type="EMBL" id="KAK7603057.1"/>
    </source>
</evidence>
<feature type="transmembrane region" description="Helical" evidence="11">
    <location>
        <begin position="421"/>
        <end position="444"/>
    </location>
</feature>
<dbReference type="GO" id="GO:0061630">
    <property type="term" value="F:ubiquitin protein ligase activity"/>
    <property type="evidence" value="ECO:0007669"/>
    <property type="project" value="UniProtKB-EC"/>
</dbReference>
<evidence type="ECO:0000259" key="12">
    <source>
        <dbReference type="PROSITE" id="PS50089"/>
    </source>
</evidence>
<dbReference type="CDD" id="cd20355">
    <property type="entry name" value="Rcat_RBR_RNF19"/>
    <property type="match status" value="1"/>
</dbReference>
<keyword evidence="15" id="KW-1185">Reference proteome</keyword>
<dbReference type="InterPro" id="IPR044066">
    <property type="entry name" value="TRIAD_supradom"/>
</dbReference>
<dbReference type="FunFam" id="3.30.40.10:FF:000052">
    <property type="entry name" value="RBR-type E3 ubiquitin transferase"/>
    <property type="match status" value="1"/>
</dbReference>
<keyword evidence="4" id="KW-0479">Metal-binding</keyword>
<keyword evidence="11" id="KW-0812">Transmembrane</keyword>
<evidence type="ECO:0000256" key="2">
    <source>
        <dbReference type="ARBA" id="ARBA00012251"/>
    </source>
</evidence>
<evidence type="ECO:0000259" key="13">
    <source>
        <dbReference type="PROSITE" id="PS51873"/>
    </source>
</evidence>
<evidence type="ECO:0000256" key="5">
    <source>
        <dbReference type="ARBA" id="ARBA00022737"/>
    </source>
</evidence>
<sequence length="461" mass="52089">MGYQELRQKFGKSNAIGKDRTMDKRKVRKSTRSENGNGSAETEGQQSTQKPGKKKHSKKGTNERECNGQFSLRYLFYNSPFNPQRFRYRTRRSVGECANSRTSTAELNEVEKGVVQEEKSVSGQSDKSTVDKYLNESKSEDCKLRECPLCLADLPIEFFPKLISCQHRSCIDCYQQYLRIEISESRVNVTCPECPESLHPNDIRMVLNDPVLFEKYEDFTLRRILAIDPDTRWCPAPDCGYAVVASGCASCPKLRCERPGCASYFCYHCKATWHPNQTCDAARAERSANVRSSTFNRDSQNREDIKCCPICRVLIVKMDDGSCNHMTCAVCGAEFCWLCMNVVGDLHYLSPSGCTFWGKKPWSRKKKILWQLGILVGAPVGIALIAGIAVPAIMIGVPIWTGRKMYTRFLFSKRCRRNGAIALGVCTSFAVTKIFSDLLTLFVIDEVRLSDLQGSYSKTYC</sequence>
<dbReference type="SMART" id="SM00184">
    <property type="entry name" value="RING"/>
    <property type="match status" value="2"/>
</dbReference>
<organism evidence="14 15">
    <name type="scientific">Parthenolecanium corni</name>
    <dbReference type="NCBI Taxonomy" id="536013"/>
    <lineage>
        <taxon>Eukaryota</taxon>
        <taxon>Metazoa</taxon>
        <taxon>Ecdysozoa</taxon>
        <taxon>Arthropoda</taxon>
        <taxon>Hexapoda</taxon>
        <taxon>Insecta</taxon>
        <taxon>Pterygota</taxon>
        <taxon>Neoptera</taxon>
        <taxon>Paraneoptera</taxon>
        <taxon>Hemiptera</taxon>
        <taxon>Sternorrhyncha</taxon>
        <taxon>Coccoidea</taxon>
        <taxon>Coccidae</taxon>
        <taxon>Parthenolecanium</taxon>
    </lineage>
</organism>
<evidence type="ECO:0000256" key="7">
    <source>
        <dbReference type="ARBA" id="ARBA00022786"/>
    </source>
</evidence>
<feature type="compositionally biased region" description="Polar residues" evidence="10">
    <location>
        <begin position="33"/>
        <end position="49"/>
    </location>
</feature>
<dbReference type="PROSITE" id="PS50089">
    <property type="entry name" value="ZF_RING_2"/>
    <property type="match status" value="1"/>
</dbReference>
<dbReference type="Gene3D" id="1.20.120.1750">
    <property type="match status" value="1"/>
</dbReference>
<gene>
    <name evidence="14" type="ORF">V9T40_003056</name>
</gene>
<keyword evidence="3" id="KW-0808">Transferase</keyword>
<comment type="catalytic activity">
    <reaction evidence="1">
        <text>[E2 ubiquitin-conjugating enzyme]-S-ubiquitinyl-L-cysteine + [acceptor protein]-L-lysine = [E2 ubiquitin-conjugating enzyme]-L-cysteine + [acceptor protein]-N(6)-ubiquitinyl-L-lysine.</text>
        <dbReference type="EC" id="2.3.2.31"/>
    </reaction>
</comment>
<dbReference type="EC" id="2.3.2.31" evidence="2"/>
<feature type="region of interest" description="Disordered" evidence="10">
    <location>
        <begin position="1"/>
        <end position="64"/>
    </location>
</feature>
<name>A0AAN9TSF8_9HEMI</name>
<dbReference type="GO" id="GO:0008270">
    <property type="term" value="F:zinc ion binding"/>
    <property type="evidence" value="ECO:0007669"/>
    <property type="project" value="UniProtKB-KW"/>
</dbReference>
<dbReference type="Pfam" id="PF22191">
    <property type="entry name" value="IBR_1"/>
    <property type="match status" value="1"/>
</dbReference>